<dbReference type="InterPro" id="IPR056905">
    <property type="entry name" value="YfjL_C"/>
</dbReference>
<protein>
    <recommendedName>
        <fullName evidence="1">YfjL-like C-terminal domain-containing protein</fullName>
    </recommendedName>
</protein>
<gene>
    <name evidence="2" type="ORF">DX130_20355</name>
</gene>
<evidence type="ECO:0000313" key="2">
    <source>
        <dbReference type="EMBL" id="REK72044.1"/>
    </source>
</evidence>
<dbReference type="OrthoDB" id="2887825at2"/>
<dbReference type="Pfam" id="PF24911">
    <property type="entry name" value="YfjL_C"/>
    <property type="match status" value="1"/>
</dbReference>
<proteinExistence type="predicted"/>
<organism evidence="2 3">
    <name type="scientific">Paenibacillus paeoniae</name>
    <dbReference type="NCBI Taxonomy" id="2292705"/>
    <lineage>
        <taxon>Bacteria</taxon>
        <taxon>Bacillati</taxon>
        <taxon>Bacillota</taxon>
        <taxon>Bacilli</taxon>
        <taxon>Bacillales</taxon>
        <taxon>Paenibacillaceae</taxon>
        <taxon>Paenibacillus</taxon>
    </lineage>
</organism>
<keyword evidence="3" id="KW-1185">Reference proteome</keyword>
<reference evidence="2 3" key="1">
    <citation type="submission" date="2018-08" db="EMBL/GenBank/DDBJ databases">
        <title>Paenibacillus sp. M4BSY-1, whole genome shotgun sequence.</title>
        <authorList>
            <person name="Tuo L."/>
        </authorList>
    </citation>
    <scope>NUCLEOTIDE SEQUENCE [LARGE SCALE GENOMIC DNA]</scope>
    <source>
        <strain evidence="2 3">M4BSY-1</strain>
    </source>
</reference>
<feature type="domain" description="YfjL-like C-terminal" evidence="1">
    <location>
        <begin position="3"/>
        <end position="96"/>
    </location>
</feature>
<dbReference type="Proteomes" id="UP000261905">
    <property type="component" value="Unassembled WGS sequence"/>
</dbReference>
<name>A0A371P7V2_9BACL</name>
<sequence length="109" mass="12693">MLQKEISDQIGTPIRYMLVMHQTEDVKDYKEWLSLNMKLDPRLPIPLHLSMSLDTEDADLVKALEWISRSHDWAQAQGYPIKQYAMDVEFGEKLLMIYGVRDTHIDGGE</sequence>
<accession>A0A371P7V2</accession>
<evidence type="ECO:0000313" key="3">
    <source>
        <dbReference type="Proteomes" id="UP000261905"/>
    </source>
</evidence>
<dbReference type="RefSeq" id="WP_116048479.1">
    <property type="nucleotide sequence ID" value="NZ_QUBQ01000004.1"/>
</dbReference>
<evidence type="ECO:0000259" key="1">
    <source>
        <dbReference type="Pfam" id="PF24911"/>
    </source>
</evidence>
<dbReference type="EMBL" id="QUBQ01000004">
    <property type="protein sequence ID" value="REK72044.1"/>
    <property type="molecule type" value="Genomic_DNA"/>
</dbReference>
<comment type="caution">
    <text evidence="2">The sequence shown here is derived from an EMBL/GenBank/DDBJ whole genome shotgun (WGS) entry which is preliminary data.</text>
</comment>
<dbReference type="AlphaFoldDB" id="A0A371P7V2"/>